<keyword evidence="1 6" id="KW-0004">4Fe-4S</keyword>
<dbReference type="AlphaFoldDB" id="A0A9D2T571"/>
<dbReference type="Pfam" id="PF11842">
    <property type="entry name" value="DUF3362"/>
    <property type="match status" value="1"/>
</dbReference>
<accession>A0A9D2T571</accession>
<evidence type="ECO:0000313" key="9">
    <source>
        <dbReference type="EMBL" id="HJC46932.1"/>
    </source>
</evidence>
<reference evidence="9" key="1">
    <citation type="journal article" date="2021" name="PeerJ">
        <title>Extensive microbial diversity within the chicken gut microbiome revealed by metagenomics and culture.</title>
        <authorList>
            <person name="Gilroy R."/>
            <person name="Ravi A."/>
            <person name="Getino M."/>
            <person name="Pursley I."/>
            <person name="Horton D.L."/>
            <person name="Alikhan N.F."/>
            <person name="Baker D."/>
            <person name="Gharbi K."/>
            <person name="Hall N."/>
            <person name="Watson M."/>
            <person name="Adriaenssens E.M."/>
            <person name="Foster-Nyarko E."/>
            <person name="Jarju S."/>
            <person name="Secka A."/>
            <person name="Antonio M."/>
            <person name="Oren A."/>
            <person name="Chaudhuri R.R."/>
            <person name="La Ragione R."/>
            <person name="Hildebrand F."/>
            <person name="Pallen M.J."/>
        </authorList>
    </citation>
    <scope>NUCLEOTIDE SEQUENCE</scope>
    <source>
        <strain evidence="9">CHK183-5548</strain>
    </source>
</reference>
<dbReference type="Pfam" id="PF08497">
    <property type="entry name" value="Radical_SAM_N"/>
    <property type="match status" value="1"/>
</dbReference>
<dbReference type="NCBIfam" id="TIGR03904">
    <property type="entry name" value="SAM_YgiQ"/>
    <property type="match status" value="1"/>
</dbReference>
<feature type="binding site" evidence="6">
    <location>
        <position position="308"/>
    </location>
    <ligand>
        <name>[4Fe-4S] cluster</name>
        <dbReference type="ChEBI" id="CHEBI:49883"/>
        <note>4Fe-4S-S-AdoMet</note>
    </ligand>
</feature>
<proteinExistence type="inferred from homology"/>
<dbReference type="SUPFAM" id="SSF102114">
    <property type="entry name" value="Radical SAM enzymes"/>
    <property type="match status" value="1"/>
</dbReference>
<dbReference type="Gene3D" id="3.80.30.20">
    <property type="entry name" value="tm_1862 like domain"/>
    <property type="match status" value="1"/>
</dbReference>
<dbReference type="InterPro" id="IPR058240">
    <property type="entry name" value="rSAM_sf"/>
</dbReference>
<evidence type="ECO:0000256" key="6">
    <source>
        <dbReference type="HAMAP-Rule" id="MF_01251"/>
    </source>
</evidence>
<feature type="binding site" evidence="6">
    <location>
        <position position="315"/>
    </location>
    <ligand>
        <name>[4Fe-4S] cluster</name>
        <dbReference type="ChEBI" id="CHEBI:49883"/>
        <note>4Fe-4S-S-AdoMet</note>
    </ligand>
</feature>
<keyword evidence="2 6" id="KW-0949">S-adenosyl-L-methionine</keyword>
<dbReference type="HAMAP" id="MF_01251">
    <property type="entry name" value="UPF0313"/>
    <property type="match status" value="1"/>
</dbReference>
<name>A0A9D2T571_9FIRM</name>
<evidence type="ECO:0000256" key="3">
    <source>
        <dbReference type="ARBA" id="ARBA00022723"/>
    </source>
</evidence>
<feature type="binding site" evidence="6">
    <location>
        <position position="312"/>
    </location>
    <ligand>
        <name>[4Fe-4S] cluster</name>
        <dbReference type="ChEBI" id="CHEBI:49883"/>
        <note>4Fe-4S-S-AdoMet</note>
    </ligand>
</feature>
<reference evidence="9" key="2">
    <citation type="submission" date="2021-04" db="EMBL/GenBank/DDBJ databases">
        <authorList>
            <person name="Gilroy R."/>
        </authorList>
    </citation>
    <scope>NUCLEOTIDE SEQUENCE</scope>
    <source>
        <strain evidence="9">CHK183-5548</strain>
    </source>
</reference>
<evidence type="ECO:0000256" key="5">
    <source>
        <dbReference type="ARBA" id="ARBA00023014"/>
    </source>
</evidence>
<dbReference type="PROSITE" id="PS51918">
    <property type="entry name" value="RADICAL_SAM"/>
    <property type="match status" value="1"/>
</dbReference>
<dbReference type="PANTHER" id="PTHR32331">
    <property type="entry name" value="UPF0313 PROTEIN YGIQ"/>
    <property type="match status" value="1"/>
</dbReference>
<dbReference type="Proteomes" id="UP000823883">
    <property type="component" value="Unassembled WGS sequence"/>
</dbReference>
<dbReference type="InterPro" id="IPR013704">
    <property type="entry name" value="UPF0313_N"/>
</dbReference>
<keyword evidence="4 6" id="KW-0408">Iron</keyword>
<evidence type="ECO:0000313" key="10">
    <source>
        <dbReference type="Proteomes" id="UP000823883"/>
    </source>
</evidence>
<keyword evidence="3 6" id="KW-0479">Metal-binding</keyword>
<dbReference type="InterPro" id="IPR022946">
    <property type="entry name" value="UPF0313"/>
</dbReference>
<sequence length="677" mass="76523">MIHDYLPVCREDMEKRGWDQCDFVYVSGDAYVDHPSFGAAIISRLLESRGYRVGIIAQPDWKDPESIAVLGRPRLGFLVSGGNMDSMVNHYSVSKKRRSQDAYTPGGVMGRRPDYATVVYGNLIRRTYPDVPVIIGGIEASLRRLGHYDYWSNKVKRSILLDSQADLISYGMGEHSIVEIADALNAGIAVKDITFVDGTVFKTKTLDSVYDYELLPPFEEIRRDKRRYAESFYIQYSNTDPFSGKRLVEPYERGYVVQNPPSKPLTTEEMDEVYALPYMRNYHPSYEEAGGIPAIREVKFSLISNRGCFGACSFCALTFHQGRIIQARSHESLIEEAKLLTEEADFKGYIHDVGGPTANFRFPACEKQLTKGACPHKQCLYPRPCKNLNADHSDYVLLLKKLRELPKVKKVFIRSGIRFDYLLADKSRQFLRELCQYHVSGQLKVAPEHVADAVLSKMGKPENRVYRQFVDEYNRMNEKLGLKQYLVPYLMSSHPGSTLKEAIELAEYLRDLGYMPEQVQDFYPTPSTISTCMYYTGLDPRTMEEVYVPTNPHEKAMQRALIQYRNPKNYDLVREALYRAGRTDLIGYDRKCLIRPRKPGEGGGRENPRGFSGQRGTGTASGQKSPGRREAGTASGQKSSGRKAPASFAGKSSARAQAAPAAAKKKKTIRNVHKKVK</sequence>
<comment type="caution">
    <text evidence="9">The sequence shown here is derived from an EMBL/GenBank/DDBJ whole genome shotgun (WGS) entry which is preliminary data.</text>
</comment>
<organism evidence="9 10">
    <name type="scientific">Candidatus Lachnoclostridium pullistercoris</name>
    <dbReference type="NCBI Taxonomy" id="2838632"/>
    <lineage>
        <taxon>Bacteria</taxon>
        <taxon>Bacillati</taxon>
        <taxon>Bacillota</taxon>
        <taxon>Clostridia</taxon>
        <taxon>Lachnospirales</taxon>
        <taxon>Lachnospiraceae</taxon>
    </lineage>
</organism>
<feature type="domain" description="Radical SAM core" evidence="8">
    <location>
        <begin position="293"/>
        <end position="565"/>
    </location>
</feature>
<dbReference type="InterPro" id="IPR007197">
    <property type="entry name" value="rSAM"/>
</dbReference>
<dbReference type="GO" id="GO:0003824">
    <property type="term" value="F:catalytic activity"/>
    <property type="evidence" value="ECO:0007669"/>
    <property type="project" value="InterPro"/>
</dbReference>
<comment type="similarity">
    <text evidence="6">Belongs to the UPF0313 family.</text>
</comment>
<feature type="region of interest" description="Disordered" evidence="7">
    <location>
        <begin position="594"/>
        <end position="677"/>
    </location>
</feature>
<dbReference type="SFLD" id="SFLDG01069">
    <property type="entry name" value="UPF0313"/>
    <property type="match status" value="1"/>
</dbReference>
<keyword evidence="5 6" id="KW-0411">Iron-sulfur</keyword>
<feature type="compositionally biased region" description="Basic residues" evidence="7">
    <location>
        <begin position="663"/>
        <end position="677"/>
    </location>
</feature>
<evidence type="ECO:0000256" key="7">
    <source>
        <dbReference type="SAM" id="MobiDB-lite"/>
    </source>
</evidence>
<feature type="compositionally biased region" description="Low complexity" evidence="7">
    <location>
        <begin position="649"/>
        <end position="662"/>
    </location>
</feature>
<dbReference type="PANTHER" id="PTHR32331:SF0">
    <property type="entry name" value="UPF0313 PROTEIN YGIQ"/>
    <property type="match status" value="1"/>
</dbReference>
<dbReference type="GO" id="GO:0005506">
    <property type="term" value="F:iron ion binding"/>
    <property type="evidence" value="ECO:0007669"/>
    <property type="project" value="UniProtKB-UniRule"/>
</dbReference>
<dbReference type="GO" id="GO:0051539">
    <property type="term" value="F:4 iron, 4 sulfur cluster binding"/>
    <property type="evidence" value="ECO:0007669"/>
    <property type="project" value="UniProtKB-KW"/>
</dbReference>
<dbReference type="InterPro" id="IPR023404">
    <property type="entry name" value="rSAM_horseshoe"/>
</dbReference>
<gene>
    <name evidence="9" type="ORF">IAA04_02635</name>
</gene>
<evidence type="ECO:0000256" key="4">
    <source>
        <dbReference type="ARBA" id="ARBA00023004"/>
    </source>
</evidence>
<dbReference type="SFLD" id="SFLDG01082">
    <property type="entry name" value="B12-binding_domain_containing"/>
    <property type="match status" value="1"/>
</dbReference>
<feature type="compositionally biased region" description="Basic and acidic residues" evidence="7">
    <location>
        <begin position="594"/>
        <end position="608"/>
    </location>
</feature>
<dbReference type="SMART" id="SM00729">
    <property type="entry name" value="Elp3"/>
    <property type="match status" value="1"/>
</dbReference>
<dbReference type="InterPro" id="IPR006638">
    <property type="entry name" value="Elp3/MiaA/NifB-like_rSAM"/>
</dbReference>
<dbReference type="EMBL" id="DWWL01000012">
    <property type="protein sequence ID" value="HJC46932.1"/>
    <property type="molecule type" value="Genomic_DNA"/>
</dbReference>
<evidence type="ECO:0000256" key="1">
    <source>
        <dbReference type="ARBA" id="ARBA00022485"/>
    </source>
</evidence>
<evidence type="ECO:0000259" key="8">
    <source>
        <dbReference type="PROSITE" id="PS51918"/>
    </source>
</evidence>
<comment type="cofactor">
    <cofactor evidence="6">
        <name>[4Fe-4S] cluster</name>
        <dbReference type="ChEBI" id="CHEBI:49883"/>
    </cofactor>
    <text evidence="6">Binds 1 [4Fe-4S] cluster. The cluster is coordinated with 3 cysteines and an exchangeable S-adenosyl-L-methionine.</text>
</comment>
<protein>
    <submittedName>
        <fullName evidence="9">YgiQ family radical SAM protein</fullName>
    </submittedName>
</protein>
<dbReference type="InterPro" id="IPR024560">
    <property type="entry name" value="UPF0313_C"/>
</dbReference>
<dbReference type="SFLD" id="SFLDS00029">
    <property type="entry name" value="Radical_SAM"/>
    <property type="match status" value="1"/>
</dbReference>
<evidence type="ECO:0000256" key="2">
    <source>
        <dbReference type="ARBA" id="ARBA00022691"/>
    </source>
</evidence>